<keyword evidence="3" id="KW-1185">Reference proteome</keyword>
<gene>
    <name evidence="2" type="ORF">GGX14DRAFT_397056</name>
</gene>
<protein>
    <submittedName>
        <fullName evidence="2">Uncharacterized protein</fullName>
    </submittedName>
</protein>
<dbReference type="AlphaFoldDB" id="A0AAD6VCR0"/>
<dbReference type="Proteomes" id="UP001219525">
    <property type="component" value="Unassembled WGS sequence"/>
</dbReference>
<name>A0AAD6VCR0_9AGAR</name>
<proteinExistence type="predicted"/>
<evidence type="ECO:0000313" key="2">
    <source>
        <dbReference type="EMBL" id="KAJ7206245.1"/>
    </source>
</evidence>
<feature type="compositionally biased region" description="Gly residues" evidence="1">
    <location>
        <begin position="1"/>
        <end position="12"/>
    </location>
</feature>
<accession>A0AAD6VCR0</accession>
<feature type="region of interest" description="Disordered" evidence="1">
    <location>
        <begin position="1"/>
        <end position="41"/>
    </location>
</feature>
<comment type="caution">
    <text evidence="2">The sequence shown here is derived from an EMBL/GenBank/DDBJ whole genome shotgun (WGS) entry which is preliminary data.</text>
</comment>
<organism evidence="2 3">
    <name type="scientific">Mycena pura</name>
    <dbReference type="NCBI Taxonomy" id="153505"/>
    <lineage>
        <taxon>Eukaryota</taxon>
        <taxon>Fungi</taxon>
        <taxon>Dikarya</taxon>
        <taxon>Basidiomycota</taxon>
        <taxon>Agaricomycotina</taxon>
        <taxon>Agaricomycetes</taxon>
        <taxon>Agaricomycetidae</taxon>
        <taxon>Agaricales</taxon>
        <taxon>Marasmiineae</taxon>
        <taxon>Mycenaceae</taxon>
        <taxon>Mycena</taxon>
    </lineage>
</organism>
<evidence type="ECO:0000313" key="3">
    <source>
        <dbReference type="Proteomes" id="UP001219525"/>
    </source>
</evidence>
<reference evidence="2" key="1">
    <citation type="submission" date="2023-03" db="EMBL/GenBank/DDBJ databases">
        <title>Massive genome expansion in bonnet fungi (Mycena s.s.) driven by repeated elements and novel gene families across ecological guilds.</title>
        <authorList>
            <consortium name="Lawrence Berkeley National Laboratory"/>
            <person name="Harder C.B."/>
            <person name="Miyauchi S."/>
            <person name="Viragh M."/>
            <person name="Kuo A."/>
            <person name="Thoen E."/>
            <person name="Andreopoulos B."/>
            <person name="Lu D."/>
            <person name="Skrede I."/>
            <person name="Drula E."/>
            <person name="Henrissat B."/>
            <person name="Morin E."/>
            <person name="Kohler A."/>
            <person name="Barry K."/>
            <person name="LaButti K."/>
            <person name="Morin E."/>
            <person name="Salamov A."/>
            <person name="Lipzen A."/>
            <person name="Mereny Z."/>
            <person name="Hegedus B."/>
            <person name="Baldrian P."/>
            <person name="Stursova M."/>
            <person name="Weitz H."/>
            <person name="Taylor A."/>
            <person name="Grigoriev I.V."/>
            <person name="Nagy L.G."/>
            <person name="Martin F."/>
            <person name="Kauserud H."/>
        </authorList>
    </citation>
    <scope>NUCLEOTIDE SEQUENCE</scope>
    <source>
        <strain evidence="2">9144</strain>
    </source>
</reference>
<sequence>MHVVHAGGGAGYRKGAQHAAHRSLVQGGGWHGALQGSSGAGCQERARTLERECVQAMQGGIGLQRPGAGAKGQGQRAQETVTCRRHGQCAYGGGGVQRAGGRDWAGAT</sequence>
<dbReference type="EMBL" id="JARJCW010000040">
    <property type="protein sequence ID" value="KAJ7206245.1"/>
    <property type="molecule type" value="Genomic_DNA"/>
</dbReference>
<evidence type="ECO:0000256" key="1">
    <source>
        <dbReference type="SAM" id="MobiDB-lite"/>
    </source>
</evidence>